<proteinExistence type="predicted"/>
<dbReference type="PROSITE" id="PS51257">
    <property type="entry name" value="PROKAR_LIPOPROTEIN"/>
    <property type="match status" value="1"/>
</dbReference>
<organism evidence="2 3">
    <name type="scientific">Parahaliea maris</name>
    <dbReference type="NCBI Taxonomy" id="2716870"/>
    <lineage>
        <taxon>Bacteria</taxon>
        <taxon>Pseudomonadati</taxon>
        <taxon>Pseudomonadota</taxon>
        <taxon>Gammaproteobacteria</taxon>
        <taxon>Cellvibrionales</taxon>
        <taxon>Halieaceae</taxon>
        <taxon>Parahaliea</taxon>
    </lineage>
</organism>
<evidence type="ECO:0000313" key="2">
    <source>
        <dbReference type="EMBL" id="TXS92068.1"/>
    </source>
</evidence>
<evidence type="ECO:0008006" key="4">
    <source>
        <dbReference type="Google" id="ProtNLM"/>
    </source>
</evidence>
<accession>A0A5C8ZUA0</accession>
<sequence>MSTLRDYLPLNWTTALYRCLAGGLVLALAACASLPSQQEVTSTEAVLPVPLVAGTAATDARAAFRQVFCPLALSERGSGGEGSCEQWLWRLEDEPAAGLPQSLPPLRPSLRVFVVGGAFSGCFGDASLAYRRGLQSLQQAGLPVRSIAIESRSGDQRNAELIARALQAQPPAPGQQTLLIGYSKGAVDILSFLATYPELAAAVDAVVSVAGPVQGSQVASRGAWAYDTFLASAFAGRCDPGDGLVVDSLLPETRQAWLEQHPLPAHIRYYSVVAVTTEEHIARGLRLSWQLLAGESRLNDGQLVPREGLIPGSALLAYANSDHWGVAIDIEDELTFFAARPDTTAFPRSILFEALLRYVGADLEPDHVSDFR</sequence>
<dbReference type="InterPro" id="IPR029058">
    <property type="entry name" value="AB_hydrolase_fold"/>
</dbReference>
<dbReference type="AlphaFoldDB" id="A0A5C8ZUA0"/>
<feature type="chain" id="PRO_5022877963" description="Alpha/beta hydrolase" evidence="1">
    <location>
        <begin position="39"/>
        <end position="372"/>
    </location>
</feature>
<name>A0A5C8ZUA0_9GAMM</name>
<comment type="caution">
    <text evidence="2">The sequence shown here is derived from an EMBL/GenBank/DDBJ whole genome shotgun (WGS) entry which is preliminary data.</text>
</comment>
<gene>
    <name evidence="2" type="ORF">FV139_15190</name>
</gene>
<reference evidence="2 3" key="1">
    <citation type="submission" date="2019-08" db="EMBL/GenBank/DDBJ databases">
        <title>Parahaliea maris sp. nov., isolated from the surface seawater.</title>
        <authorList>
            <person name="Liu Y."/>
        </authorList>
    </citation>
    <scope>NUCLEOTIDE SEQUENCE [LARGE SCALE GENOMIC DNA]</scope>
    <source>
        <strain evidence="2 3">HSLHS9</strain>
    </source>
</reference>
<dbReference type="EMBL" id="VRZA01000005">
    <property type="protein sequence ID" value="TXS92068.1"/>
    <property type="molecule type" value="Genomic_DNA"/>
</dbReference>
<keyword evidence="3" id="KW-1185">Reference proteome</keyword>
<keyword evidence="1" id="KW-0732">Signal</keyword>
<dbReference type="Proteomes" id="UP000321039">
    <property type="component" value="Unassembled WGS sequence"/>
</dbReference>
<evidence type="ECO:0000313" key="3">
    <source>
        <dbReference type="Proteomes" id="UP000321039"/>
    </source>
</evidence>
<evidence type="ECO:0000256" key="1">
    <source>
        <dbReference type="SAM" id="SignalP"/>
    </source>
</evidence>
<dbReference type="RefSeq" id="WP_148069307.1">
    <property type="nucleotide sequence ID" value="NZ_VRZA01000005.1"/>
</dbReference>
<feature type="signal peptide" evidence="1">
    <location>
        <begin position="1"/>
        <end position="38"/>
    </location>
</feature>
<dbReference type="SUPFAM" id="SSF53474">
    <property type="entry name" value="alpha/beta-Hydrolases"/>
    <property type="match status" value="1"/>
</dbReference>
<protein>
    <recommendedName>
        <fullName evidence="4">Alpha/beta hydrolase</fullName>
    </recommendedName>
</protein>
<dbReference type="Gene3D" id="3.40.50.1820">
    <property type="entry name" value="alpha/beta hydrolase"/>
    <property type="match status" value="1"/>
</dbReference>